<dbReference type="Proteomes" id="UP001377160">
    <property type="component" value="Unassembled WGS sequence"/>
</dbReference>
<gene>
    <name evidence="1" type="ORF">V8Z71_23600</name>
</gene>
<evidence type="ECO:0000313" key="1">
    <source>
        <dbReference type="EMBL" id="MEL0611302.1"/>
    </source>
</evidence>
<protein>
    <submittedName>
        <fullName evidence="1">Uncharacterized protein</fullName>
    </submittedName>
</protein>
<dbReference type="RefSeq" id="WP_341636202.1">
    <property type="nucleotide sequence ID" value="NZ_JBANDX010000053.1"/>
</dbReference>
<sequence>LPYHYSIIKLLFHYNQQMSRSKIYTMDNEDYNSQIKMNGKTLKTIFHDSFTYFIHPNVHFRNPRQKIT</sequence>
<reference evidence="1 2" key="1">
    <citation type="submission" date="2024-02" db="EMBL/GenBank/DDBJ databases">
        <title>Bacteria isolated from the canopy kelp, Nereocystis luetkeana.</title>
        <authorList>
            <person name="Pfister C.A."/>
            <person name="Younker I.T."/>
            <person name="Light S.H."/>
        </authorList>
    </citation>
    <scope>NUCLEOTIDE SEQUENCE [LARGE SCALE GENOMIC DNA]</scope>
    <source>
        <strain evidence="1 2">TI.1.15</strain>
    </source>
</reference>
<name>A0ABU9FYJ7_9VIBR</name>
<comment type="caution">
    <text evidence="1">The sequence shown here is derived from an EMBL/GenBank/DDBJ whole genome shotgun (WGS) entry which is preliminary data.</text>
</comment>
<organism evidence="1 2">
    <name type="scientific">Vibrio echinoideorum</name>
    <dbReference type="NCBI Taxonomy" id="2100116"/>
    <lineage>
        <taxon>Bacteria</taxon>
        <taxon>Pseudomonadati</taxon>
        <taxon>Pseudomonadota</taxon>
        <taxon>Gammaproteobacteria</taxon>
        <taxon>Vibrionales</taxon>
        <taxon>Vibrionaceae</taxon>
        <taxon>Vibrio</taxon>
    </lineage>
</organism>
<feature type="non-terminal residue" evidence="1">
    <location>
        <position position="1"/>
    </location>
</feature>
<proteinExistence type="predicted"/>
<accession>A0ABU9FYJ7</accession>
<evidence type="ECO:0000313" key="2">
    <source>
        <dbReference type="Proteomes" id="UP001377160"/>
    </source>
</evidence>
<keyword evidence="2" id="KW-1185">Reference proteome</keyword>
<dbReference type="EMBL" id="JBANDX010000053">
    <property type="protein sequence ID" value="MEL0611302.1"/>
    <property type="molecule type" value="Genomic_DNA"/>
</dbReference>